<keyword evidence="1" id="KW-0479">Metal-binding</keyword>
<dbReference type="PANTHER" id="PTHR11820:SF90">
    <property type="entry name" value="FLUTATHIONE S-TRANSFERASE"/>
    <property type="match status" value="1"/>
</dbReference>
<dbReference type="InterPro" id="IPR011234">
    <property type="entry name" value="Fumarylacetoacetase-like_C"/>
</dbReference>
<keyword evidence="4" id="KW-1185">Reference proteome</keyword>
<dbReference type="GO" id="GO:0046872">
    <property type="term" value="F:metal ion binding"/>
    <property type="evidence" value="ECO:0007669"/>
    <property type="project" value="UniProtKB-KW"/>
</dbReference>
<reference evidence="3 4" key="1">
    <citation type="submission" date="2017-07" db="EMBL/GenBank/DDBJ databases">
        <title>Thauera sp. KNDSS-Mac4 genome sequence and assembly.</title>
        <authorList>
            <person name="Mayilraj S."/>
        </authorList>
    </citation>
    <scope>NUCLEOTIDE SEQUENCE [LARGE SCALE GENOMIC DNA]</scope>
    <source>
        <strain evidence="3 4">KNDSS-Mac4</strain>
    </source>
</reference>
<dbReference type="GO" id="GO:0018773">
    <property type="term" value="F:acetylpyruvate hydrolase activity"/>
    <property type="evidence" value="ECO:0007669"/>
    <property type="project" value="TreeGrafter"/>
</dbReference>
<dbReference type="InterPro" id="IPR036663">
    <property type="entry name" value="Fumarylacetoacetase_C_sf"/>
</dbReference>
<protein>
    <submittedName>
        <fullName evidence="3">Fumarylacetoacetase</fullName>
    </submittedName>
</protein>
<feature type="domain" description="Fumarylacetoacetase-like C-terminal" evidence="2">
    <location>
        <begin position="30"/>
        <end position="229"/>
    </location>
</feature>
<dbReference type="Gene3D" id="3.90.850.10">
    <property type="entry name" value="Fumarylacetoacetase-like, C-terminal domain"/>
    <property type="match status" value="1"/>
</dbReference>
<organism evidence="3 4">
    <name type="scientific">Thauera propionica</name>
    <dbReference type="NCBI Taxonomy" id="2019431"/>
    <lineage>
        <taxon>Bacteria</taxon>
        <taxon>Pseudomonadati</taxon>
        <taxon>Pseudomonadota</taxon>
        <taxon>Betaproteobacteria</taxon>
        <taxon>Rhodocyclales</taxon>
        <taxon>Zoogloeaceae</taxon>
        <taxon>Thauera</taxon>
    </lineage>
</organism>
<dbReference type="EMBL" id="NOIH01000013">
    <property type="protein sequence ID" value="OYD53630.1"/>
    <property type="molecule type" value="Genomic_DNA"/>
</dbReference>
<dbReference type="AlphaFoldDB" id="A0A235EX98"/>
<dbReference type="OrthoDB" id="9805307at2"/>
<evidence type="ECO:0000256" key="1">
    <source>
        <dbReference type="ARBA" id="ARBA00022723"/>
    </source>
</evidence>
<evidence type="ECO:0000259" key="2">
    <source>
        <dbReference type="Pfam" id="PF01557"/>
    </source>
</evidence>
<proteinExistence type="predicted"/>
<name>A0A235EX98_9RHOO</name>
<dbReference type="SUPFAM" id="SSF56529">
    <property type="entry name" value="FAH"/>
    <property type="match status" value="1"/>
</dbReference>
<comment type="caution">
    <text evidence="3">The sequence shown here is derived from an EMBL/GenBank/DDBJ whole genome shotgun (WGS) entry which is preliminary data.</text>
</comment>
<dbReference type="Proteomes" id="UP000215181">
    <property type="component" value="Unassembled WGS sequence"/>
</dbReference>
<dbReference type="PANTHER" id="PTHR11820">
    <property type="entry name" value="ACYLPYRUVASE"/>
    <property type="match status" value="1"/>
</dbReference>
<evidence type="ECO:0000313" key="3">
    <source>
        <dbReference type="EMBL" id="OYD53630.1"/>
    </source>
</evidence>
<dbReference type="RefSeq" id="WP_094268675.1">
    <property type="nucleotide sequence ID" value="NZ_NOIH01000013.1"/>
</dbReference>
<gene>
    <name evidence="3" type="ORF">CGK74_11820</name>
</gene>
<accession>A0A235EX98</accession>
<sequence length="236" mass="25593">MSGIRYLWSPAPTPSLPVRGCDARFPVRRIFCVGRNYHAHAIEMGNPIDKATMRPFYFMKDAGSLVESGATVPYPPGTQDYQYEMELVVAIGAAGFRVAEAEADRLIHGYAAGLDMTRRDLQKAGRDQGRPWDLGKNFEQGAICGEIVPAAGLGVLDRGAIALQVNGQTRQSADLSLLIWNLRELIADLSQFYHLQAGDLIYTGTPEGVGAVKPGDRLQGHIEGVGDIALQIGEPE</sequence>
<dbReference type="Pfam" id="PF01557">
    <property type="entry name" value="FAA_hydrolase"/>
    <property type="match status" value="1"/>
</dbReference>
<evidence type="ECO:0000313" key="4">
    <source>
        <dbReference type="Proteomes" id="UP000215181"/>
    </source>
</evidence>